<feature type="chain" id="PRO_5045986550" evidence="1">
    <location>
        <begin position="34"/>
        <end position="456"/>
    </location>
</feature>
<dbReference type="EMBL" id="BAAAQG010000002">
    <property type="protein sequence ID" value="GAA1697980.1"/>
    <property type="molecule type" value="Genomic_DNA"/>
</dbReference>
<accession>A0ABN2I3E6</accession>
<feature type="signal peptide" evidence="1">
    <location>
        <begin position="1"/>
        <end position="33"/>
    </location>
</feature>
<dbReference type="Gene3D" id="2.130.10.10">
    <property type="entry name" value="YVTN repeat-like/Quinoprotein amine dehydrogenase"/>
    <property type="match status" value="2"/>
</dbReference>
<name>A0ABN2I3E6_9ACTN</name>
<evidence type="ECO:0000256" key="1">
    <source>
        <dbReference type="SAM" id="SignalP"/>
    </source>
</evidence>
<organism evidence="2 3">
    <name type="scientific">Dietzia cercidiphylli</name>
    <dbReference type="NCBI Taxonomy" id="498199"/>
    <lineage>
        <taxon>Bacteria</taxon>
        <taxon>Bacillati</taxon>
        <taxon>Actinomycetota</taxon>
        <taxon>Actinomycetes</taxon>
        <taxon>Mycobacteriales</taxon>
        <taxon>Dietziaceae</taxon>
        <taxon>Dietzia</taxon>
    </lineage>
</organism>
<gene>
    <name evidence="2" type="ORF">GCM10009831_02640</name>
</gene>
<dbReference type="SUPFAM" id="SSF50998">
    <property type="entry name" value="Quinoprotein alcohol dehydrogenase-like"/>
    <property type="match status" value="1"/>
</dbReference>
<dbReference type="RefSeq" id="WP_259843883.1">
    <property type="nucleotide sequence ID" value="NZ_BAAAQG010000002.1"/>
</dbReference>
<protein>
    <submittedName>
        <fullName evidence="2">PQQ-binding-like beta-propeller repeat protein</fullName>
    </submittedName>
</protein>
<reference evidence="2 3" key="1">
    <citation type="journal article" date="2019" name="Int. J. Syst. Evol. Microbiol.">
        <title>The Global Catalogue of Microorganisms (GCM) 10K type strain sequencing project: providing services to taxonomists for standard genome sequencing and annotation.</title>
        <authorList>
            <consortium name="The Broad Institute Genomics Platform"/>
            <consortium name="The Broad Institute Genome Sequencing Center for Infectious Disease"/>
            <person name="Wu L."/>
            <person name="Ma J."/>
        </authorList>
    </citation>
    <scope>NUCLEOTIDE SEQUENCE [LARGE SCALE GENOMIC DNA]</scope>
    <source>
        <strain evidence="2 3">JCM 16002</strain>
    </source>
</reference>
<dbReference type="SUPFAM" id="SSF50969">
    <property type="entry name" value="YVTN repeat-like/Quinoprotein amine dehydrogenase"/>
    <property type="match status" value="1"/>
</dbReference>
<keyword evidence="1" id="KW-0732">Signal</keyword>
<dbReference type="Proteomes" id="UP001500383">
    <property type="component" value="Unassembled WGS sequence"/>
</dbReference>
<dbReference type="InterPro" id="IPR011044">
    <property type="entry name" value="Quino_amine_DH_bsu"/>
</dbReference>
<dbReference type="InterPro" id="IPR011047">
    <property type="entry name" value="Quinoprotein_ADH-like_sf"/>
</dbReference>
<dbReference type="InterPro" id="IPR015943">
    <property type="entry name" value="WD40/YVTN_repeat-like_dom_sf"/>
</dbReference>
<comment type="caution">
    <text evidence="2">The sequence shown here is derived from an EMBL/GenBank/DDBJ whole genome shotgun (WGS) entry which is preliminary data.</text>
</comment>
<proteinExistence type="predicted"/>
<evidence type="ECO:0000313" key="3">
    <source>
        <dbReference type="Proteomes" id="UP001500383"/>
    </source>
</evidence>
<sequence length="456" mass="46353">MAPASIPRRTAPTARALAVGAMAVGIAAGCASATESGGARLGQAASWSSVAGGPPNSGRAHAAVSESPGLLWSRPLGAPATGVAGSDGIGTFFQATVSERGCNLFALTADDGRKRWCLRLPTDGPRITATVDGRGSLFVPMYGGVGAVSAEGENRWFAGTRGIPTTITLLDNRHLLVISHLGIVRVINTQTGLDASSELPAAGEIAPSAPGFGSPWCGIGERGCPAPGPAAVDTGTGTAYLTAWTPGEPEPELVAVRFTDDGAGRLEVVWRAGLPGGRLGVPVVLSDDRDEIYVHSEDGTLAAYSTADGSPVWSTPVGYRPDTPPALLPDGTVVTGGRTTTVWRGPEDDHDADAGPAPVVAVRGEGGEGREVWRRDDLRQLTNPAATGDGRVLVAARSGGTDDEPGIALLLLDGADGSTLHEIAVPAARGPVSGLSVDDEGRIALTTAVGAVYVYE</sequence>
<evidence type="ECO:0000313" key="2">
    <source>
        <dbReference type="EMBL" id="GAA1697980.1"/>
    </source>
</evidence>
<keyword evidence="3" id="KW-1185">Reference proteome</keyword>